<sequence>MDNGGFYRNAEEGTELGLVRNPGAMSAPSNGNSALYEPSTSCNTEVCQSTKNKFPQPNLSNNPWNRCKTISLIVMIILFVLWIIIYTVLSQMNLI</sequence>
<feature type="transmembrane region" description="Helical" evidence="1">
    <location>
        <begin position="69"/>
        <end position="89"/>
    </location>
</feature>
<proteinExistence type="predicted"/>
<comment type="caution">
    <text evidence="2">The sequence shown here is derived from an EMBL/GenBank/DDBJ whole genome shotgun (WGS) entry which is preliminary data.</text>
</comment>
<keyword evidence="3" id="KW-1185">Reference proteome</keyword>
<dbReference type="EMBL" id="JAVRBK010000002">
    <property type="protein sequence ID" value="KAK5647730.1"/>
    <property type="molecule type" value="Genomic_DNA"/>
</dbReference>
<accession>A0AAN7VGE0</accession>
<keyword evidence="1" id="KW-1133">Transmembrane helix</keyword>
<evidence type="ECO:0000313" key="3">
    <source>
        <dbReference type="Proteomes" id="UP001329430"/>
    </source>
</evidence>
<keyword evidence="1" id="KW-0472">Membrane</keyword>
<dbReference type="Proteomes" id="UP001329430">
    <property type="component" value="Chromosome 2"/>
</dbReference>
<evidence type="ECO:0000256" key="1">
    <source>
        <dbReference type="SAM" id="Phobius"/>
    </source>
</evidence>
<keyword evidence="1" id="KW-0812">Transmembrane</keyword>
<protein>
    <submittedName>
        <fullName evidence="2">Uncharacterized protein</fullName>
    </submittedName>
</protein>
<reference evidence="2 3" key="1">
    <citation type="journal article" date="2024" name="Insects">
        <title>An Improved Chromosome-Level Genome Assembly of the Firefly Pyrocoelia pectoralis.</title>
        <authorList>
            <person name="Fu X."/>
            <person name="Meyer-Rochow V.B."/>
            <person name="Ballantyne L."/>
            <person name="Zhu X."/>
        </authorList>
    </citation>
    <scope>NUCLEOTIDE SEQUENCE [LARGE SCALE GENOMIC DNA]</scope>
    <source>
        <strain evidence="2">XCY_ONT2</strain>
    </source>
</reference>
<dbReference type="AlphaFoldDB" id="A0AAN7VGE0"/>
<name>A0AAN7VGE0_9COLE</name>
<organism evidence="2 3">
    <name type="scientific">Pyrocoelia pectoralis</name>
    <dbReference type="NCBI Taxonomy" id="417401"/>
    <lineage>
        <taxon>Eukaryota</taxon>
        <taxon>Metazoa</taxon>
        <taxon>Ecdysozoa</taxon>
        <taxon>Arthropoda</taxon>
        <taxon>Hexapoda</taxon>
        <taxon>Insecta</taxon>
        <taxon>Pterygota</taxon>
        <taxon>Neoptera</taxon>
        <taxon>Endopterygota</taxon>
        <taxon>Coleoptera</taxon>
        <taxon>Polyphaga</taxon>
        <taxon>Elateriformia</taxon>
        <taxon>Elateroidea</taxon>
        <taxon>Lampyridae</taxon>
        <taxon>Lampyrinae</taxon>
        <taxon>Pyrocoelia</taxon>
    </lineage>
</organism>
<evidence type="ECO:0000313" key="2">
    <source>
        <dbReference type="EMBL" id="KAK5647730.1"/>
    </source>
</evidence>
<gene>
    <name evidence="2" type="ORF">RI129_002622</name>
</gene>